<dbReference type="GeneID" id="63766109"/>
<dbReference type="Pfam" id="PF09362">
    <property type="entry name" value="DUF1996"/>
    <property type="match status" value="1"/>
</dbReference>
<name>A0A1L9T3H1_9EURO</name>
<proteinExistence type="predicted"/>
<feature type="region of interest" description="Disordered" evidence="1">
    <location>
        <begin position="495"/>
        <end position="522"/>
    </location>
</feature>
<dbReference type="EMBL" id="KV878596">
    <property type="protein sequence ID" value="OJJ53843.1"/>
    <property type="molecule type" value="Genomic_DNA"/>
</dbReference>
<reference evidence="4" key="1">
    <citation type="journal article" date="2017" name="Genome Biol.">
        <title>Comparative genomics reveals high biological diversity and specific adaptations in the industrially and medically important fungal genus Aspergillus.</title>
        <authorList>
            <person name="de Vries R.P."/>
            <person name="Riley R."/>
            <person name="Wiebenga A."/>
            <person name="Aguilar-Osorio G."/>
            <person name="Amillis S."/>
            <person name="Uchima C.A."/>
            <person name="Anderluh G."/>
            <person name="Asadollahi M."/>
            <person name="Askin M."/>
            <person name="Barry K."/>
            <person name="Battaglia E."/>
            <person name="Bayram O."/>
            <person name="Benocci T."/>
            <person name="Braus-Stromeyer S.A."/>
            <person name="Caldana C."/>
            <person name="Canovas D."/>
            <person name="Cerqueira G.C."/>
            <person name="Chen F."/>
            <person name="Chen W."/>
            <person name="Choi C."/>
            <person name="Clum A."/>
            <person name="Dos Santos R.A."/>
            <person name="Damasio A.R."/>
            <person name="Diallinas G."/>
            <person name="Emri T."/>
            <person name="Fekete E."/>
            <person name="Flipphi M."/>
            <person name="Freyberg S."/>
            <person name="Gallo A."/>
            <person name="Gournas C."/>
            <person name="Habgood R."/>
            <person name="Hainaut M."/>
            <person name="Harispe M.L."/>
            <person name="Henrissat B."/>
            <person name="Hilden K.S."/>
            <person name="Hope R."/>
            <person name="Hossain A."/>
            <person name="Karabika E."/>
            <person name="Karaffa L."/>
            <person name="Karanyi Z."/>
            <person name="Krasevec N."/>
            <person name="Kuo A."/>
            <person name="Kusch H."/>
            <person name="LaButti K."/>
            <person name="Lagendijk E.L."/>
            <person name="Lapidus A."/>
            <person name="Levasseur A."/>
            <person name="Lindquist E."/>
            <person name="Lipzen A."/>
            <person name="Logrieco A.F."/>
            <person name="MacCabe A."/>
            <person name="Maekelae M.R."/>
            <person name="Malavazi I."/>
            <person name="Melin P."/>
            <person name="Meyer V."/>
            <person name="Mielnichuk N."/>
            <person name="Miskei M."/>
            <person name="Molnar A.P."/>
            <person name="Mule G."/>
            <person name="Ngan C.Y."/>
            <person name="Orejas M."/>
            <person name="Orosz E."/>
            <person name="Ouedraogo J.P."/>
            <person name="Overkamp K.M."/>
            <person name="Park H.-S."/>
            <person name="Perrone G."/>
            <person name="Piumi F."/>
            <person name="Punt P.J."/>
            <person name="Ram A.F."/>
            <person name="Ramon A."/>
            <person name="Rauscher S."/>
            <person name="Record E."/>
            <person name="Riano-Pachon D.M."/>
            <person name="Robert V."/>
            <person name="Roehrig J."/>
            <person name="Ruller R."/>
            <person name="Salamov A."/>
            <person name="Salih N.S."/>
            <person name="Samson R.A."/>
            <person name="Sandor E."/>
            <person name="Sanguinetti M."/>
            <person name="Schuetze T."/>
            <person name="Sepcic K."/>
            <person name="Shelest E."/>
            <person name="Sherlock G."/>
            <person name="Sophianopoulou V."/>
            <person name="Squina F.M."/>
            <person name="Sun H."/>
            <person name="Susca A."/>
            <person name="Todd R.B."/>
            <person name="Tsang A."/>
            <person name="Unkles S.E."/>
            <person name="van de Wiele N."/>
            <person name="van Rossen-Uffink D."/>
            <person name="Oliveira J.V."/>
            <person name="Vesth T.C."/>
            <person name="Visser J."/>
            <person name="Yu J.-H."/>
            <person name="Zhou M."/>
            <person name="Andersen M.R."/>
            <person name="Archer D.B."/>
            <person name="Baker S.E."/>
            <person name="Benoit I."/>
            <person name="Brakhage A.A."/>
            <person name="Braus G.H."/>
            <person name="Fischer R."/>
            <person name="Frisvad J.C."/>
            <person name="Goldman G.H."/>
            <person name="Houbraken J."/>
            <person name="Oakley B."/>
            <person name="Pocsi I."/>
            <person name="Scazzocchio C."/>
            <person name="Seiboth B."/>
            <person name="vanKuyk P.A."/>
            <person name="Wortman J."/>
            <person name="Dyer P.S."/>
            <person name="Grigoriev I.V."/>
        </authorList>
    </citation>
    <scope>NUCLEOTIDE SEQUENCE [LARGE SCALE GENOMIC DNA]</scope>
    <source>
        <strain evidence="4">CBS 593.65</strain>
    </source>
</reference>
<dbReference type="PANTHER" id="PTHR43662:SF7">
    <property type="entry name" value="DUF1996 DOMAIN-CONTAINING PROTEIN"/>
    <property type="match status" value="1"/>
</dbReference>
<dbReference type="STRING" id="1036612.A0A1L9T3H1"/>
<protein>
    <recommendedName>
        <fullName evidence="2">DUF1996 domain-containing protein</fullName>
    </recommendedName>
</protein>
<dbReference type="InterPro" id="IPR018535">
    <property type="entry name" value="DUF1996"/>
</dbReference>
<feature type="compositionally biased region" description="Low complexity" evidence="1">
    <location>
        <begin position="405"/>
        <end position="428"/>
    </location>
</feature>
<feature type="domain" description="DUF1996" evidence="2">
    <location>
        <begin position="40"/>
        <end position="286"/>
    </location>
</feature>
<feature type="region of interest" description="Disordered" evidence="1">
    <location>
        <begin position="357"/>
        <end position="439"/>
    </location>
</feature>
<evidence type="ECO:0000256" key="1">
    <source>
        <dbReference type="SAM" id="MobiDB-lite"/>
    </source>
</evidence>
<gene>
    <name evidence="3" type="ORF">ASPSYDRAFT_61808</name>
</gene>
<evidence type="ECO:0000313" key="3">
    <source>
        <dbReference type="EMBL" id="OJJ53843.1"/>
    </source>
</evidence>
<dbReference type="Proteomes" id="UP000184356">
    <property type="component" value="Unassembled WGS sequence"/>
</dbReference>
<feature type="compositionally biased region" description="Low complexity" evidence="1">
    <location>
        <begin position="368"/>
        <end position="383"/>
    </location>
</feature>
<organism evidence="3 4">
    <name type="scientific">Aspergillus sydowii CBS 593.65</name>
    <dbReference type="NCBI Taxonomy" id="1036612"/>
    <lineage>
        <taxon>Eukaryota</taxon>
        <taxon>Fungi</taxon>
        <taxon>Dikarya</taxon>
        <taxon>Ascomycota</taxon>
        <taxon>Pezizomycotina</taxon>
        <taxon>Eurotiomycetes</taxon>
        <taxon>Eurotiomycetidae</taxon>
        <taxon>Eurotiales</taxon>
        <taxon>Aspergillaceae</taxon>
        <taxon>Aspergillus</taxon>
        <taxon>Aspergillus subgen. Nidulantes</taxon>
    </lineage>
</organism>
<dbReference type="RefSeq" id="XP_040697649.1">
    <property type="nucleotide sequence ID" value="XM_040850036.1"/>
</dbReference>
<dbReference type="VEuPathDB" id="FungiDB:ASPSYDRAFT_61808"/>
<dbReference type="OrthoDB" id="74764at2759"/>
<evidence type="ECO:0000313" key="4">
    <source>
        <dbReference type="Proteomes" id="UP000184356"/>
    </source>
</evidence>
<dbReference type="PANTHER" id="PTHR43662">
    <property type="match status" value="1"/>
</dbReference>
<accession>A0A1L9T3H1</accession>
<dbReference type="AlphaFoldDB" id="A0A1L9T3H1"/>
<sequence length="522" mass="56957">MPSKMRLDASLVAGLAAFAGVADAFWRLPCQGRSGLARMDPLMDPGEPSYHVHTVHGSNGFSMDADRSTLLQGSCTSCAVRQDKSAYWAPSLYFIDNETGDSELVDEVGGLLAYYLLTGEKVVPFPQGFRMVAGDPFRRNFTLPVPDPPKSEWSGDAISQSALEQKALGFNCMNYAGQAEDSLTRHYLPEKKWLDENCPNGIRFELMFPSCWNGKDKDADDHKSHMAYPSLVNDGVCPEGFEHRTVSMMFETIWNTYAFKHRDGFFALSTGDATGYGYHGDFMEGWEDGVLDEAVKKCTNPSGEIQDCPIFDIQNVIEQNLCSFDIPDILKDEEVKNVKGGLPNNLKITWGPERAFPIEYTDGHDDSSSSSSSSSAAPSSTDSGISLSLPGVGDLGNVFAADPKTSSSSTTEVPAPTATSTSTSTSTPTPTPTPSTSYIENSVTQEIVWVEEEIVVLVDENGKPLKTETHPVEVVSTDYKTVTRTSSTVVQVLPTETAAQQPAKRHHDHLEAHKRHSHGHGH</sequence>
<evidence type="ECO:0000259" key="2">
    <source>
        <dbReference type="Pfam" id="PF09362"/>
    </source>
</evidence>
<feature type="compositionally biased region" description="Basic residues" evidence="1">
    <location>
        <begin position="503"/>
        <end position="522"/>
    </location>
</feature>
<keyword evidence="4" id="KW-1185">Reference proteome</keyword>